<dbReference type="Gene3D" id="6.10.140.2220">
    <property type="match status" value="1"/>
</dbReference>
<reference evidence="7 8" key="1">
    <citation type="journal article" date="2018" name="Plant J.">
        <title>Genome sequences of Chlorella sorokiniana UTEX 1602 and Micractinium conductrix SAG 241.80: implications to maltose excretion by a green alga.</title>
        <authorList>
            <person name="Arriola M.B."/>
            <person name="Velmurugan N."/>
            <person name="Zhang Y."/>
            <person name="Plunkett M.H."/>
            <person name="Hondzo H."/>
            <person name="Barney B.M."/>
        </authorList>
    </citation>
    <scope>NUCLEOTIDE SEQUENCE [LARGE SCALE GENOMIC DNA]</scope>
    <source>
        <strain evidence="8">UTEX 1602</strain>
    </source>
</reference>
<dbReference type="InterPro" id="IPR002893">
    <property type="entry name" value="Znf_MYND"/>
</dbReference>
<evidence type="ECO:0000256" key="1">
    <source>
        <dbReference type="ARBA" id="ARBA00022723"/>
    </source>
</evidence>
<feature type="transmembrane region" description="Helical" evidence="5">
    <location>
        <begin position="67"/>
        <end position="87"/>
    </location>
</feature>
<organism evidence="7 8">
    <name type="scientific">Chlorella sorokiniana</name>
    <name type="common">Freshwater green alga</name>
    <dbReference type="NCBI Taxonomy" id="3076"/>
    <lineage>
        <taxon>Eukaryota</taxon>
        <taxon>Viridiplantae</taxon>
        <taxon>Chlorophyta</taxon>
        <taxon>core chlorophytes</taxon>
        <taxon>Trebouxiophyceae</taxon>
        <taxon>Chlorellales</taxon>
        <taxon>Chlorellaceae</taxon>
        <taxon>Chlorella clade</taxon>
        <taxon>Chlorella</taxon>
    </lineage>
</organism>
<evidence type="ECO:0000259" key="6">
    <source>
        <dbReference type="PROSITE" id="PS50865"/>
    </source>
</evidence>
<protein>
    <submittedName>
        <fullName evidence="7">Inner membrane isoform A</fullName>
    </submittedName>
</protein>
<evidence type="ECO:0000313" key="8">
    <source>
        <dbReference type="Proteomes" id="UP000239899"/>
    </source>
</evidence>
<evidence type="ECO:0000256" key="3">
    <source>
        <dbReference type="ARBA" id="ARBA00022833"/>
    </source>
</evidence>
<evidence type="ECO:0000256" key="4">
    <source>
        <dbReference type="PROSITE-ProRule" id="PRU00134"/>
    </source>
</evidence>
<proteinExistence type="predicted"/>
<evidence type="ECO:0000313" key="7">
    <source>
        <dbReference type="EMBL" id="PRW58072.1"/>
    </source>
</evidence>
<comment type="caution">
    <text evidence="7">The sequence shown here is derived from an EMBL/GenBank/DDBJ whole genome shotgun (WGS) entry which is preliminary data.</text>
</comment>
<keyword evidence="5" id="KW-1133">Transmembrane helix</keyword>
<feature type="domain" description="MYND-type" evidence="6">
    <location>
        <begin position="732"/>
        <end position="772"/>
    </location>
</feature>
<gene>
    <name evidence="7" type="ORF">C2E21_3517</name>
</gene>
<dbReference type="EMBL" id="LHPG02000006">
    <property type="protein sequence ID" value="PRW58072.1"/>
    <property type="molecule type" value="Genomic_DNA"/>
</dbReference>
<keyword evidence="1" id="KW-0479">Metal-binding</keyword>
<keyword evidence="8" id="KW-1185">Reference proteome</keyword>
<dbReference type="AlphaFoldDB" id="A0A2P6TVH5"/>
<keyword evidence="5" id="KW-0472">Membrane</keyword>
<dbReference type="OrthoDB" id="265717at2759"/>
<sequence length="797" mass="85240">MALGGLTSLLCEGNSYSILAGHMFAAIYSFAPARRPSAAVVLLLGAVHMALGRWCRRYPAAALEQQLVTCLHALFSLVYACQIEPYTYFMCRLLFDQNFITSLLTFYPGAFTFLNSHLALYTIEAGLRLVVRRNWLLLLHHSCFFAITAVGFFQRSFFVLKLAVLLPLFIGAYGQLAGCGSLGTWLWDSMAAQQRLKALGRKLDRLVADGPKPVDFWADDNADTWTALHELSNPGRSGPAVHREQLEVLRTTTDLLPELLRAVPALQAAVPEGVIFVAGLLHVGSKFHEILLEVLDKPIPGCRPPPDDHCYAATAWTAALLGPAAALLRLRDPMATSVALTGAAQPLKQLVTRLQLSKDAPFGTALRSGAARPQLLAEAIHEMLGAAIYVQRVRGFSEASPTSTWKDCAQVLTILHTPLWKDTLQQLLHARPAASQEAAALQLRYVRHAALEAAGAAYPADDTPWRQVATCACGACDTDGLVPEVSRFMQGSEGDSVQQALASFLAALPRKPPGGKPEAHHAVLLCLAALATLKLQSLAVSEERVAEDRAVATLRLCAEVAVAATEALSAASQYCGAALASEDPLGSGLLQQLQCREVWHNAQNAWYLAHIGTFEFIAARPGDCEGGGSPPAASSGVAAMLAGSAEGANNAFMAEYGRIWPVIRVLAVAAEALGGPIPEAQQAVQHLRRMASECAPGPSSTLVRRIPNNSGPPEMVEMLALRQLPCCNPRCCNLAGASESQLKGKLCTGCRTARFCCMACSKAAWKEHKVACKHMQRQLAEAAAAGEEGQGEGGAQQ</sequence>
<dbReference type="SUPFAM" id="SSF144232">
    <property type="entry name" value="HIT/MYND zinc finger-like"/>
    <property type="match status" value="1"/>
</dbReference>
<feature type="transmembrane region" description="Helical" evidence="5">
    <location>
        <begin position="99"/>
        <end position="123"/>
    </location>
</feature>
<keyword evidence="2 4" id="KW-0863">Zinc-finger</keyword>
<dbReference type="Proteomes" id="UP000239899">
    <property type="component" value="Unassembled WGS sequence"/>
</dbReference>
<evidence type="ECO:0000256" key="2">
    <source>
        <dbReference type="ARBA" id="ARBA00022771"/>
    </source>
</evidence>
<dbReference type="PROSITE" id="PS50865">
    <property type="entry name" value="ZF_MYND_2"/>
    <property type="match status" value="1"/>
</dbReference>
<dbReference type="GO" id="GO:0008270">
    <property type="term" value="F:zinc ion binding"/>
    <property type="evidence" value="ECO:0007669"/>
    <property type="project" value="UniProtKB-KW"/>
</dbReference>
<keyword evidence="5" id="KW-0812">Transmembrane</keyword>
<feature type="transmembrane region" description="Helical" evidence="5">
    <location>
        <begin position="135"/>
        <end position="153"/>
    </location>
</feature>
<evidence type="ECO:0000256" key="5">
    <source>
        <dbReference type="SAM" id="Phobius"/>
    </source>
</evidence>
<name>A0A2P6TVH5_CHLSO</name>
<feature type="transmembrane region" description="Helical" evidence="5">
    <location>
        <begin position="36"/>
        <end position="55"/>
    </location>
</feature>
<accession>A0A2P6TVH5</accession>
<keyword evidence="3" id="KW-0862">Zinc</keyword>